<organism evidence="2 3">
    <name type="scientific">Botrytis byssoidea</name>
    <dbReference type="NCBI Taxonomy" id="139641"/>
    <lineage>
        <taxon>Eukaryota</taxon>
        <taxon>Fungi</taxon>
        <taxon>Dikarya</taxon>
        <taxon>Ascomycota</taxon>
        <taxon>Pezizomycotina</taxon>
        <taxon>Leotiomycetes</taxon>
        <taxon>Helotiales</taxon>
        <taxon>Sclerotiniaceae</taxon>
        <taxon>Botrytis</taxon>
    </lineage>
</organism>
<dbReference type="PANTHER" id="PTHR23024:SF24">
    <property type="entry name" value="ALPHA_BETA HYDROLASE FOLD-3 DOMAIN-CONTAINING PROTEIN"/>
    <property type="match status" value="1"/>
</dbReference>
<dbReference type="PANTHER" id="PTHR23024">
    <property type="entry name" value="ARYLACETAMIDE DEACETYLASE"/>
    <property type="match status" value="1"/>
</dbReference>
<dbReference type="InterPro" id="IPR013094">
    <property type="entry name" value="AB_hydrolase_3"/>
</dbReference>
<dbReference type="EMBL" id="RCSW01000003">
    <property type="protein sequence ID" value="KAF7952281.1"/>
    <property type="molecule type" value="Genomic_DNA"/>
</dbReference>
<reference evidence="2 3" key="1">
    <citation type="journal article" date="2020" name="Genome Biol. Evol.">
        <title>Comparative genomics of Sclerotiniaceae.</title>
        <authorList>
            <person name="Valero Jimenez C.A."/>
            <person name="Steentjes M."/>
            <person name="Scholten O.E."/>
            <person name="Van Kan J.A.L."/>
        </authorList>
    </citation>
    <scope>NUCLEOTIDE SEQUENCE [LARGE SCALE GENOMIC DNA]</scope>
    <source>
        <strain evidence="2 3">MUCL 94</strain>
    </source>
</reference>
<accession>A0A9P5ISH7</accession>
<dbReference type="Pfam" id="PF07859">
    <property type="entry name" value="Abhydrolase_3"/>
    <property type="match status" value="1"/>
</dbReference>
<dbReference type="GeneID" id="62145367"/>
<sequence>MIPSHPNCSHVNNYQAAAENAQAPPPANITIPMLRTASNAGKAQHRSSHLAPPAGLREWEIEIHTRDGSAIPALVYGSTDEAVSERPILLFFHGGGWPAIAVENDIIVVSVEYRLVPEHPFPTAVYDGLDALQWITISQSSSGDSLFFAEILANQFIHHK</sequence>
<dbReference type="Proteomes" id="UP000710849">
    <property type="component" value="Unassembled WGS sequence"/>
</dbReference>
<evidence type="ECO:0000313" key="3">
    <source>
        <dbReference type="Proteomes" id="UP000710849"/>
    </source>
</evidence>
<gene>
    <name evidence="2" type="ORF">EAE97_001778</name>
</gene>
<dbReference type="Gene3D" id="3.40.50.1820">
    <property type="entry name" value="alpha/beta hydrolase"/>
    <property type="match status" value="1"/>
</dbReference>
<evidence type="ECO:0000313" key="2">
    <source>
        <dbReference type="EMBL" id="KAF7952281.1"/>
    </source>
</evidence>
<comment type="caution">
    <text evidence="2">The sequence shown here is derived from an EMBL/GenBank/DDBJ whole genome shotgun (WGS) entry which is preliminary data.</text>
</comment>
<dbReference type="GO" id="GO:0016787">
    <property type="term" value="F:hydrolase activity"/>
    <property type="evidence" value="ECO:0007669"/>
    <property type="project" value="InterPro"/>
</dbReference>
<keyword evidence="3" id="KW-1185">Reference proteome</keyword>
<name>A0A9P5ISH7_9HELO</name>
<dbReference type="RefSeq" id="XP_038736847.1">
    <property type="nucleotide sequence ID" value="XM_038872289.1"/>
</dbReference>
<dbReference type="SUPFAM" id="SSF53474">
    <property type="entry name" value="alpha/beta-Hydrolases"/>
    <property type="match status" value="1"/>
</dbReference>
<dbReference type="InterPro" id="IPR050466">
    <property type="entry name" value="Carboxylest/Gibb_receptor"/>
</dbReference>
<dbReference type="AlphaFoldDB" id="A0A9P5ISH7"/>
<proteinExistence type="predicted"/>
<protein>
    <recommendedName>
        <fullName evidence="1">Alpha/beta hydrolase fold-3 domain-containing protein</fullName>
    </recommendedName>
</protein>
<evidence type="ECO:0000259" key="1">
    <source>
        <dbReference type="Pfam" id="PF07859"/>
    </source>
</evidence>
<dbReference type="InterPro" id="IPR029058">
    <property type="entry name" value="AB_hydrolase_fold"/>
</dbReference>
<feature type="domain" description="Alpha/beta hydrolase fold-3" evidence="1">
    <location>
        <begin position="99"/>
        <end position="138"/>
    </location>
</feature>